<gene>
    <name evidence="5" type="ORF">CALCODRAFT_434797</name>
</gene>
<dbReference type="EMBL" id="KV423969">
    <property type="protein sequence ID" value="KZT57041.1"/>
    <property type="molecule type" value="Genomic_DNA"/>
</dbReference>
<evidence type="ECO:0000256" key="2">
    <source>
        <dbReference type="ARBA" id="ARBA00022857"/>
    </source>
</evidence>
<accession>A0A165FPR8</accession>
<name>A0A165FPR8_9BASI</name>
<feature type="domain" description="NmrA-like" evidence="4">
    <location>
        <begin position="3"/>
        <end position="243"/>
    </location>
</feature>
<keyword evidence="3" id="KW-0560">Oxidoreductase</keyword>
<keyword evidence="2" id="KW-0521">NADP</keyword>
<evidence type="ECO:0000256" key="3">
    <source>
        <dbReference type="ARBA" id="ARBA00023002"/>
    </source>
</evidence>
<dbReference type="STRING" id="1353952.A0A165FPR8"/>
<evidence type="ECO:0000313" key="5">
    <source>
        <dbReference type="EMBL" id="KZT57041.1"/>
    </source>
</evidence>
<protein>
    <submittedName>
        <fullName evidence="5">NAD(P)-binding protein</fullName>
    </submittedName>
</protein>
<dbReference type="SUPFAM" id="SSF51735">
    <property type="entry name" value="NAD(P)-binding Rossmann-fold domains"/>
    <property type="match status" value="1"/>
</dbReference>
<organism evidence="5 6">
    <name type="scientific">Calocera cornea HHB12733</name>
    <dbReference type="NCBI Taxonomy" id="1353952"/>
    <lineage>
        <taxon>Eukaryota</taxon>
        <taxon>Fungi</taxon>
        <taxon>Dikarya</taxon>
        <taxon>Basidiomycota</taxon>
        <taxon>Agaricomycotina</taxon>
        <taxon>Dacrymycetes</taxon>
        <taxon>Dacrymycetales</taxon>
        <taxon>Dacrymycetaceae</taxon>
        <taxon>Calocera</taxon>
    </lineage>
</organism>
<dbReference type="InParanoid" id="A0A165FPR8"/>
<sequence length="295" mass="31660">MAEKLIVVTGATGNQGGAVVRALLASGRYRVRGLSRQPTSASAKQLVEQGVEVLQATLEDGASLVKAFEGAYAVYGCTPFGHPTEEQQGKNIVDACKANQVPLLIWSSLPSATETSGGKYTHVTHFDRKAAVTKYIDHVQQPGLTIYTGMFTDNVVGYGWFGLANDGTYEITIPLSSEVATPYTWVEGDLGGAIVTIIDNWEEQGVRAELQKAQPVHVCSYRISGSEMAASVARVIGKPVRFVGSRSTGSGDLAEVNDGLLYPQVDIPPPILTKLGVKFHTFEDYVRSRIAPSIQ</sequence>
<dbReference type="Gene3D" id="3.90.25.10">
    <property type="entry name" value="UDP-galactose 4-epimerase, domain 1"/>
    <property type="match status" value="1"/>
</dbReference>
<evidence type="ECO:0000313" key="6">
    <source>
        <dbReference type="Proteomes" id="UP000076842"/>
    </source>
</evidence>
<dbReference type="AlphaFoldDB" id="A0A165FPR8"/>
<dbReference type="GO" id="GO:0005634">
    <property type="term" value="C:nucleus"/>
    <property type="evidence" value="ECO:0007669"/>
    <property type="project" value="TreeGrafter"/>
</dbReference>
<dbReference type="GO" id="GO:0016491">
    <property type="term" value="F:oxidoreductase activity"/>
    <property type="evidence" value="ECO:0007669"/>
    <property type="project" value="UniProtKB-KW"/>
</dbReference>
<keyword evidence="6" id="KW-1185">Reference proteome</keyword>
<proteinExistence type="inferred from homology"/>
<comment type="similarity">
    <text evidence="1">Belongs to the NmrA-type oxidoreductase family.</text>
</comment>
<evidence type="ECO:0000256" key="1">
    <source>
        <dbReference type="ARBA" id="ARBA00006328"/>
    </source>
</evidence>
<dbReference type="OrthoDB" id="300709at2759"/>
<dbReference type="Gene3D" id="3.40.50.720">
    <property type="entry name" value="NAD(P)-binding Rossmann-like Domain"/>
    <property type="match status" value="1"/>
</dbReference>
<dbReference type="Proteomes" id="UP000076842">
    <property type="component" value="Unassembled WGS sequence"/>
</dbReference>
<dbReference type="PANTHER" id="PTHR42748:SF30">
    <property type="entry name" value="NMRA-LIKE DOMAIN-CONTAINING PROTEIN"/>
    <property type="match status" value="1"/>
</dbReference>
<dbReference type="Pfam" id="PF05368">
    <property type="entry name" value="NmrA"/>
    <property type="match status" value="1"/>
</dbReference>
<dbReference type="InterPro" id="IPR008030">
    <property type="entry name" value="NmrA-like"/>
</dbReference>
<dbReference type="PANTHER" id="PTHR42748">
    <property type="entry name" value="NITROGEN METABOLITE REPRESSION PROTEIN NMRA FAMILY MEMBER"/>
    <property type="match status" value="1"/>
</dbReference>
<dbReference type="CDD" id="cd05251">
    <property type="entry name" value="NmrA_like_SDR_a"/>
    <property type="match status" value="1"/>
</dbReference>
<reference evidence="5 6" key="1">
    <citation type="journal article" date="2016" name="Mol. Biol. Evol.">
        <title>Comparative Genomics of Early-Diverging Mushroom-Forming Fungi Provides Insights into the Origins of Lignocellulose Decay Capabilities.</title>
        <authorList>
            <person name="Nagy L.G."/>
            <person name="Riley R."/>
            <person name="Tritt A."/>
            <person name="Adam C."/>
            <person name="Daum C."/>
            <person name="Floudas D."/>
            <person name="Sun H."/>
            <person name="Yadav J.S."/>
            <person name="Pangilinan J."/>
            <person name="Larsson K.H."/>
            <person name="Matsuura K."/>
            <person name="Barry K."/>
            <person name="Labutti K."/>
            <person name="Kuo R."/>
            <person name="Ohm R.A."/>
            <person name="Bhattacharya S.S."/>
            <person name="Shirouzu T."/>
            <person name="Yoshinaga Y."/>
            <person name="Martin F.M."/>
            <person name="Grigoriev I.V."/>
            <person name="Hibbett D.S."/>
        </authorList>
    </citation>
    <scope>NUCLEOTIDE SEQUENCE [LARGE SCALE GENOMIC DNA]</scope>
    <source>
        <strain evidence="5 6">HHB12733</strain>
    </source>
</reference>
<dbReference type="InterPro" id="IPR036291">
    <property type="entry name" value="NAD(P)-bd_dom_sf"/>
</dbReference>
<evidence type="ECO:0000259" key="4">
    <source>
        <dbReference type="Pfam" id="PF05368"/>
    </source>
</evidence>
<dbReference type="InterPro" id="IPR051164">
    <property type="entry name" value="NmrA-like_oxidored"/>
</dbReference>